<keyword evidence="5" id="KW-0819">tRNA processing</keyword>
<organism evidence="7 8">
    <name type="scientific">Pelomicrobium methylotrophicum</name>
    <dbReference type="NCBI Taxonomy" id="2602750"/>
    <lineage>
        <taxon>Bacteria</taxon>
        <taxon>Pseudomonadati</taxon>
        <taxon>Pseudomonadota</taxon>
        <taxon>Hydrogenophilia</taxon>
        <taxon>Hydrogenophilia incertae sedis</taxon>
        <taxon>Pelomicrobium</taxon>
    </lineage>
</organism>
<dbReference type="PANTHER" id="PTHR42786:SF2">
    <property type="entry name" value="TRNA (CYTIDINE_URIDINE-2'-O-)-METHYLTRANSFERASE TRMJ"/>
    <property type="match status" value="1"/>
</dbReference>
<dbReference type="EC" id="2.1.1.200" evidence="5"/>
<name>A0A5C7EUC7_9PROT</name>
<evidence type="ECO:0000313" key="7">
    <source>
        <dbReference type="EMBL" id="TXF12350.1"/>
    </source>
</evidence>
<dbReference type="GO" id="GO:0160206">
    <property type="term" value="F:tRNA (cytidine(32)/uridine(32)-2'-O)-methyltransferase activity"/>
    <property type="evidence" value="ECO:0007669"/>
    <property type="project" value="UniProtKB-EC"/>
</dbReference>
<dbReference type="OrthoDB" id="9806346at2"/>
<keyword evidence="8" id="KW-1185">Reference proteome</keyword>
<comment type="subcellular location">
    <subcellularLocation>
        <location evidence="5">Cytoplasm</location>
    </subcellularLocation>
</comment>
<keyword evidence="2 5" id="KW-0489">Methyltransferase</keyword>
<dbReference type="EMBL" id="VPFL01000006">
    <property type="protein sequence ID" value="TXF12350.1"/>
    <property type="molecule type" value="Genomic_DNA"/>
</dbReference>
<evidence type="ECO:0000256" key="1">
    <source>
        <dbReference type="ARBA" id="ARBA00007228"/>
    </source>
</evidence>
<comment type="similarity">
    <text evidence="1">Belongs to the class IV-like SAM-binding methyltransferase superfamily. RNA methyltransferase TrmH family.</text>
</comment>
<dbReference type="NCBIfam" id="TIGR00050">
    <property type="entry name" value="rRNA_methyl_1"/>
    <property type="match status" value="1"/>
</dbReference>
<keyword evidence="3 7" id="KW-0808">Transferase</keyword>
<dbReference type="InterPro" id="IPR029028">
    <property type="entry name" value="Alpha/beta_knot_MTases"/>
</dbReference>
<evidence type="ECO:0000259" key="6">
    <source>
        <dbReference type="Pfam" id="PF00588"/>
    </source>
</evidence>
<evidence type="ECO:0000256" key="2">
    <source>
        <dbReference type="ARBA" id="ARBA00022603"/>
    </source>
</evidence>
<dbReference type="SUPFAM" id="SSF75217">
    <property type="entry name" value="alpha/beta knot"/>
    <property type="match status" value="1"/>
</dbReference>
<comment type="caution">
    <text evidence="7">The sequence shown here is derived from an EMBL/GenBank/DDBJ whole genome shotgun (WGS) entry which is preliminary data.</text>
</comment>
<comment type="catalytic activity">
    <reaction evidence="5">
        <text>cytidine(32) in tRNA + S-adenosyl-L-methionine = 2'-O-methylcytidine(32) in tRNA + S-adenosyl-L-homocysteine + H(+)</text>
        <dbReference type="Rhea" id="RHEA:42932"/>
        <dbReference type="Rhea" id="RHEA-COMP:10288"/>
        <dbReference type="Rhea" id="RHEA-COMP:10289"/>
        <dbReference type="ChEBI" id="CHEBI:15378"/>
        <dbReference type="ChEBI" id="CHEBI:57856"/>
        <dbReference type="ChEBI" id="CHEBI:59789"/>
        <dbReference type="ChEBI" id="CHEBI:74495"/>
        <dbReference type="ChEBI" id="CHEBI:82748"/>
        <dbReference type="EC" id="2.1.1.200"/>
    </reaction>
</comment>
<feature type="domain" description="tRNA/rRNA methyltransferase SpoU type" evidence="6">
    <location>
        <begin position="10"/>
        <end position="159"/>
    </location>
</feature>
<dbReference type="GO" id="GO:0002128">
    <property type="term" value="P:tRNA nucleoside ribose methylation"/>
    <property type="evidence" value="ECO:0007669"/>
    <property type="project" value="TreeGrafter"/>
</dbReference>
<evidence type="ECO:0000256" key="3">
    <source>
        <dbReference type="ARBA" id="ARBA00022679"/>
    </source>
</evidence>
<comment type="function">
    <text evidence="5">Catalyzes the formation of 2'O-methylated cytidine (Cm32) or 2'O-methylated uridine (Um32) at position 32 in tRNA.</text>
</comment>
<dbReference type="FunFam" id="3.40.1280.10:FF:000006">
    <property type="entry name" value="Uncharacterized tRNA/rRNA methyltransferase HI_0380"/>
    <property type="match status" value="1"/>
</dbReference>
<keyword evidence="4 5" id="KW-0949">S-adenosyl-L-methionine</keyword>
<sequence length="240" mass="26292">MNKPDPLQNVRVVLVCTSHPGNIGAAARAMKTMGLETLYLVRPRRFPDSEATAMASAAVDVLERARLCDTLDEALEGTVLAAGLTARRRDLAPRLLTPRAAAPELLGAAQAGPVAVVFGNEANGLTSEELQRCQIVVHIPGNPRYNSLNLGAAVQVMCYELRMAIPELACVEVPAFEPARHEDVEQFYAHLERTLLAVGFLDPRQPKRLMQRLRRLFARARLEKEEVNILRGILKAVGGE</sequence>
<dbReference type="GO" id="GO:0003723">
    <property type="term" value="F:RNA binding"/>
    <property type="evidence" value="ECO:0007669"/>
    <property type="project" value="InterPro"/>
</dbReference>
<reference evidence="7 8" key="1">
    <citation type="submission" date="2019-08" db="EMBL/GenBank/DDBJ databases">
        <title>Pelomicrobium methylotrophicum gen. nov., sp. nov. a moderately thermophilic, facultatively anaerobic, lithoautotrophic and methylotrophic bacterium isolated from a terrestrial mud volcano.</title>
        <authorList>
            <person name="Slobodkina G.B."/>
            <person name="Merkel A.Y."/>
            <person name="Slobodkin A.I."/>
        </authorList>
    </citation>
    <scope>NUCLEOTIDE SEQUENCE [LARGE SCALE GENOMIC DNA]</scope>
    <source>
        <strain evidence="7 8">SM250</strain>
    </source>
</reference>
<dbReference type="InParanoid" id="A0A5C7EUC7"/>
<comment type="catalytic activity">
    <reaction evidence="5">
        <text>uridine(32) in tRNA + S-adenosyl-L-methionine = 2'-O-methyluridine(32) in tRNA + S-adenosyl-L-homocysteine + H(+)</text>
        <dbReference type="Rhea" id="RHEA:42936"/>
        <dbReference type="Rhea" id="RHEA-COMP:10107"/>
        <dbReference type="Rhea" id="RHEA-COMP:10290"/>
        <dbReference type="ChEBI" id="CHEBI:15378"/>
        <dbReference type="ChEBI" id="CHEBI:57856"/>
        <dbReference type="ChEBI" id="CHEBI:59789"/>
        <dbReference type="ChEBI" id="CHEBI:65315"/>
        <dbReference type="ChEBI" id="CHEBI:74478"/>
        <dbReference type="EC" id="2.1.1.200"/>
    </reaction>
</comment>
<protein>
    <recommendedName>
        <fullName evidence="5">tRNA (cytidine/uridine-2'-O-)-methyltransferase TrmJ</fullName>
        <ecNumber evidence="5">2.1.1.200</ecNumber>
    </recommendedName>
    <alternativeName>
        <fullName evidence="5">tRNA (cytidine(32)/uridine(32)-2'-O)-methyltransferase</fullName>
    </alternativeName>
    <alternativeName>
        <fullName evidence="5">tRNA Cm32/Um32 methyltransferase</fullName>
    </alternativeName>
</protein>
<comment type="subunit">
    <text evidence="5">Homodimer.</text>
</comment>
<keyword evidence="5" id="KW-0963">Cytoplasm</keyword>
<dbReference type="GO" id="GO:0005829">
    <property type="term" value="C:cytosol"/>
    <property type="evidence" value="ECO:0007669"/>
    <property type="project" value="TreeGrafter"/>
</dbReference>
<dbReference type="Gene3D" id="1.10.8.590">
    <property type="match status" value="1"/>
</dbReference>
<gene>
    <name evidence="5" type="primary">trmJ</name>
    <name evidence="7" type="ORF">FR698_05675</name>
</gene>
<dbReference type="Proteomes" id="UP000321201">
    <property type="component" value="Unassembled WGS sequence"/>
</dbReference>
<dbReference type="InterPro" id="IPR001537">
    <property type="entry name" value="SpoU_MeTrfase"/>
</dbReference>
<dbReference type="Gene3D" id="3.40.1280.10">
    <property type="match status" value="1"/>
</dbReference>
<dbReference type="FunCoup" id="A0A5C7EUC7">
    <property type="interactions" value="191"/>
</dbReference>
<dbReference type="InterPro" id="IPR004384">
    <property type="entry name" value="RNA_MeTrfase_TrmJ/LasT"/>
</dbReference>
<dbReference type="GO" id="GO:0106339">
    <property type="term" value="F:tRNA (cytidine(32)-2'-O)-methyltransferase activity"/>
    <property type="evidence" value="ECO:0007669"/>
    <property type="project" value="RHEA"/>
</dbReference>
<evidence type="ECO:0000256" key="4">
    <source>
        <dbReference type="ARBA" id="ARBA00022691"/>
    </source>
</evidence>
<dbReference type="CDD" id="cd18093">
    <property type="entry name" value="SpoU-like_TrmJ"/>
    <property type="match status" value="1"/>
</dbReference>
<dbReference type="PIRSF" id="PIRSF004808">
    <property type="entry name" value="LasT"/>
    <property type="match status" value="1"/>
</dbReference>
<evidence type="ECO:0000256" key="5">
    <source>
        <dbReference type="RuleBase" id="RU362024"/>
    </source>
</evidence>
<evidence type="ECO:0000313" key="8">
    <source>
        <dbReference type="Proteomes" id="UP000321201"/>
    </source>
</evidence>
<dbReference type="PANTHER" id="PTHR42786">
    <property type="entry name" value="TRNA/RRNA METHYLTRANSFERASE"/>
    <property type="match status" value="1"/>
</dbReference>
<dbReference type="RefSeq" id="WP_147799219.1">
    <property type="nucleotide sequence ID" value="NZ_VPFL01000006.1"/>
</dbReference>
<accession>A0A5C7EUC7</accession>
<dbReference type="Pfam" id="PF00588">
    <property type="entry name" value="SpoU_methylase"/>
    <property type="match status" value="1"/>
</dbReference>
<dbReference type="AlphaFoldDB" id="A0A5C7EUC7"/>
<proteinExistence type="inferred from homology"/>
<dbReference type="InterPro" id="IPR029026">
    <property type="entry name" value="tRNA_m1G_MTases_N"/>
</dbReference>